<name>A0A9D2R5V3_9FIRM</name>
<evidence type="ECO:0000313" key="1">
    <source>
        <dbReference type="EMBL" id="HJD33316.1"/>
    </source>
</evidence>
<dbReference type="Proteomes" id="UP000823897">
    <property type="component" value="Unassembled WGS sequence"/>
</dbReference>
<organism evidence="1 2">
    <name type="scientific">Candidatus Mediterraneibacter tabaqchaliae</name>
    <dbReference type="NCBI Taxonomy" id="2838689"/>
    <lineage>
        <taxon>Bacteria</taxon>
        <taxon>Bacillati</taxon>
        <taxon>Bacillota</taxon>
        <taxon>Clostridia</taxon>
        <taxon>Lachnospirales</taxon>
        <taxon>Lachnospiraceae</taxon>
        <taxon>Mediterraneibacter</taxon>
    </lineage>
</organism>
<reference evidence="1" key="1">
    <citation type="journal article" date="2021" name="PeerJ">
        <title>Extensive microbial diversity within the chicken gut microbiome revealed by metagenomics and culture.</title>
        <authorList>
            <person name="Gilroy R."/>
            <person name="Ravi A."/>
            <person name="Getino M."/>
            <person name="Pursley I."/>
            <person name="Horton D.L."/>
            <person name="Alikhan N.F."/>
            <person name="Baker D."/>
            <person name="Gharbi K."/>
            <person name="Hall N."/>
            <person name="Watson M."/>
            <person name="Adriaenssens E.M."/>
            <person name="Foster-Nyarko E."/>
            <person name="Jarju S."/>
            <person name="Secka A."/>
            <person name="Antonio M."/>
            <person name="Oren A."/>
            <person name="Chaudhuri R.R."/>
            <person name="La Ragione R."/>
            <person name="Hildebrand F."/>
            <person name="Pallen M.J."/>
        </authorList>
    </citation>
    <scope>NUCLEOTIDE SEQUENCE</scope>
    <source>
        <strain evidence="1">ChiGjej3B3-11674</strain>
    </source>
</reference>
<comment type="caution">
    <text evidence="1">The sequence shown here is derived from an EMBL/GenBank/DDBJ whole genome shotgun (WGS) entry which is preliminary data.</text>
</comment>
<accession>A0A9D2R5V3</accession>
<dbReference type="AlphaFoldDB" id="A0A9D2R5V3"/>
<proteinExistence type="predicted"/>
<evidence type="ECO:0008006" key="3">
    <source>
        <dbReference type="Google" id="ProtNLM"/>
    </source>
</evidence>
<gene>
    <name evidence="1" type="ORF">H9911_02085</name>
</gene>
<reference evidence="1" key="2">
    <citation type="submission" date="2021-04" db="EMBL/GenBank/DDBJ databases">
        <authorList>
            <person name="Gilroy R."/>
        </authorList>
    </citation>
    <scope>NUCLEOTIDE SEQUENCE</scope>
    <source>
        <strain evidence="1">ChiGjej3B3-11674</strain>
    </source>
</reference>
<dbReference type="EMBL" id="DWUV01000045">
    <property type="protein sequence ID" value="HJD33316.1"/>
    <property type="molecule type" value="Genomic_DNA"/>
</dbReference>
<evidence type="ECO:0000313" key="2">
    <source>
        <dbReference type="Proteomes" id="UP000823897"/>
    </source>
</evidence>
<protein>
    <recommendedName>
        <fullName evidence="3">Recombinase</fullName>
    </recommendedName>
</protein>
<sequence length="148" mass="17368">MVEDYEGYEQKCEEIRKINLELLKIFEHDLEDAGLKEKTISSHLSNVDFYINDFLLYSDALSMEHGIYEIGMFLGDFFIRKCMWSTPGTIKSTAASIKKFYKSMMDHGKIEKGDYAFLCQTIKEEMDVWQSDCARFNDPMEENPFAFF</sequence>